<proteinExistence type="predicted"/>
<reference evidence="4 5" key="1">
    <citation type="submission" date="2018-06" db="EMBL/GenBank/DDBJ databases">
        <title>A transcriptomic atlas of mushroom development highlights an independent origin of complex multicellularity.</title>
        <authorList>
            <consortium name="DOE Joint Genome Institute"/>
            <person name="Krizsan K."/>
            <person name="Almasi E."/>
            <person name="Merenyi Z."/>
            <person name="Sahu N."/>
            <person name="Viragh M."/>
            <person name="Koszo T."/>
            <person name="Mondo S."/>
            <person name="Kiss B."/>
            <person name="Balint B."/>
            <person name="Kues U."/>
            <person name="Barry K."/>
            <person name="Hegedus J.C."/>
            <person name="Henrissat B."/>
            <person name="Johnson J."/>
            <person name="Lipzen A."/>
            <person name="Ohm R."/>
            <person name="Nagy I."/>
            <person name="Pangilinan J."/>
            <person name="Yan J."/>
            <person name="Xiong Y."/>
            <person name="Grigoriev I.V."/>
            <person name="Hibbett D.S."/>
            <person name="Nagy L.G."/>
        </authorList>
    </citation>
    <scope>NUCLEOTIDE SEQUENCE [LARGE SCALE GENOMIC DNA]</scope>
    <source>
        <strain evidence="4 5">SZMC22713</strain>
    </source>
</reference>
<dbReference type="PANTHER" id="PTHR10039">
    <property type="entry name" value="AMELOGENIN"/>
    <property type="match status" value="1"/>
</dbReference>
<evidence type="ECO:0000256" key="1">
    <source>
        <dbReference type="ARBA" id="ARBA00022737"/>
    </source>
</evidence>
<accession>A0A4Y7PK17</accession>
<feature type="domain" description="NACHT" evidence="3">
    <location>
        <begin position="69"/>
        <end position="215"/>
    </location>
</feature>
<dbReference type="STRING" id="50990.A0A4Y7PK17"/>
<dbReference type="InterPro" id="IPR007111">
    <property type="entry name" value="NACHT_NTPase"/>
</dbReference>
<dbReference type="VEuPathDB" id="FungiDB:BD410DRAFT_796117"/>
<dbReference type="Pfam" id="PF24883">
    <property type="entry name" value="NPHP3_N"/>
    <property type="match status" value="1"/>
</dbReference>
<sequence>MTGSERMDRWNHINHMTGLDVTTYLNQIPHVDGAAYNSSQRDFRTGCLGGTREYLLSTVHEWVQSPTPPLFWLNGLAGTGKTTIAHSIAEYYAERKQLGASFFFSRDQQDRRDTRQVISTIAYQLGRAYPEVEALIATAIKNHNPPQCNSQTQLRRLIIEPLSKLPRRNSQPTVIVIDALDESDDHTAAANIVELLATELRISPLPLKFFVTSRPEKDLRSRFRMEKISCETQTVILHDIDIDVVGRDIRLFLRTKLSEIAEKHSDVIPQTPSKWPTIAEIDALTERAGGLFIFASTVVGFIDGSSYRAPERLSIILNAKPFTSSSNLNPYANLDKLYHKILEYMLNAGPDPVEHTAYMFRRVVGTILFLRERVSCEDLSSLLNTSDSVVDVRGALMHLHSVIKVPTADEPYKEEDEPNRRGKGPSKTIEIFHKSFHDYLTDPARCTDHRFFISPPLQHRIIASTCLNAMINSLESALSHLIYEEEKPPKDFELPRWLKYACYHWTEHVLVCQSDSELLHLTHTFFVTTSLIWIMSLVISCDEHCPCFMHCIKQAAQLGLAWSPVLSICLHRLGTSLHIDESYGNNSYRSQRCFFFASILAVGLTPVDSRCDFTSASTSVLSPTSTISVNRSVSVGFYGIPMAGWEDLPWLENASLRTLPGSVARTVYYHILGCAAYVNEEFESSVEWFQMAWDVPGHGHNFDILRDMVAARCRGARKHRNFICGQWRLPVQVVENYIQSLESAGGCRADILFTLGNLYWMRFQLIGNTSDPTDIEMSIRYLQNAVNAAPPNCLQYEALINLGHSLCMRHEYFDSHADIDAADQCLRMVKAHHWYDSRFYLHRDLGRAMYKSFVLRGRREDIDNSISHLEQAHEGLFCDGPRFVDEAYISLEEKDRNDTDECIEIWRCCHNPDNPEQVAMLDGMISERESRFGDANDVDSEDEDCDRESITSDEWEGGERGSARLRYNITMGRLMPTQL</sequence>
<feature type="compositionally biased region" description="Acidic residues" evidence="2">
    <location>
        <begin position="936"/>
        <end position="956"/>
    </location>
</feature>
<dbReference type="Proteomes" id="UP000294933">
    <property type="component" value="Unassembled WGS sequence"/>
</dbReference>
<dbReference type="SUPFAM" id="SSF52540">
    <property type="entry name" value="P-loop containing nucleoside triphosphate hydrolases"/>
    <property type="match status" value="1"/>
</dbReference>
<dbReference type="OrthoDB" id="5967843at2759"/>
<dbReference type="PROSITE" id="PS50837">
    <property type="entry name" value="NACHT"/>
    <property type="match status" value="1"/>
</dbReference>
<dbReference type="InterPro" id="IPR056884">
    <property type="entry name" value="NPHP3-like_N"/>
</dbReference>
<name>A0A4Y7PK17_9AGAM</name>
<evidence type="ECO:0000256" key="2">
    <source>
        <dbReference type="SAM" id="MobiDB-lite"/>
    </source>
</evidence>
<feature type="region of interest" description="Disordered" evidence="2">
    <location>
        <begin position="932"/>
        <end position="957"/>
    </location>
</feature>
<evidence type="ECO:0000313" key="5">
    <source>
        <dbReference type="Proteomes" id="UP000294933"/>
    </source>
</evidence>
<keyword evidence="5" id="KW-1185">Reference proteome</keyword>
<dbReference type="InterPro" id="IPR027417">
    <property type="entry name" value="P-loop_NTPase"/>
</dbReference>
<organism evidence="4 5">
    <name type="scientific">Rickenella mellea</name>
    <dbReference type="NCBI Taxonomy" id="50990"/>
    <lineage>
        <taxon>Eukaryota</taxon>
        <taxon>Fungi</taxon>
        <taxon>Dikarya</taxon>
        <taxon>Basidiomycota</taxon>
        <taxon>Agaricomycotina</taxon>
        <taxon>Agaricomycetes</taxon>
        <taxon>Hymenochaetales</taxon>
        <taxon>Rickenellaceae</taxon>
        <taxon>Rickenella</taxon>
    </lineage>
</organism>
<evidence type="ECO:0000259" key="3">
    <source>
        <dbReference type="PROSITE" id="PS50837"/>
    </source>
</evidence>
<dbReference type="Gene3D" id="3.40.50.300">
    <property type="entry name" value="P-loop containing nucleotide triphosphate hydrolases"/>
    <property type="match status" value="1"/>
</dbReference>
<keyword evidence="1" id="KW-0677">Repeat</keyword>
<gene>
    <name evidence="4" type="ORF">BD410DRAFT_796117</name>
</gene>
<dbReference type="AlphaFoldDB" id="A0A4Y7PK17"/>
<dbReference type="EMBL" id="ML170264">
    <property type="protein sequence ID" value="TDL15727.1"/>
    <property type="molecule type" value="Genomic_DNA"/>
</dbReference>
<dbReference type="PANTHER" id="PTHR10039:SF14">
    <property type="entry name" value="NACHT DOMAIN-CONTAINING PROTEIN"/>
    <property type="match status" value="1"/>
</dbReference>
<protein>
    <recommendedName>
        <fullName evidence="3">NACHT domain-containing protein</fullName>
    </recommendedName>
</protein>
<evidence type="ECO:0000313" key="4">
    <source>
        <dbReference type="EMBL" id="TDL15727.1"/>
    </source>
</evidence>